<keyword evidence="4 5" id="KW-0560">Oxidoreductase</keyword>
<dbReference type="SUPFAM" id="SSF55103">
    <property type="entry name" value="FAD-linked oxidases, C-terminal domain"/>
    <property type="match status" value="1"/>
</dbReference>
<dbReference type="GO" id="GO:0071949">
    <property type="term" value="F:FAD binding"/>
    <property type="evidence" value="ECO:0007669"/>
    <property type="project" value="InterPro"/>
</dbReference>
<evidence type="ECO:0000256" key="2">
    <source>
        <dbReference type="ARBA" id="ARBA00022630"/>
    </source>
</evidence>
<feature type="binding site" evidence="5 6">
    <location>
        <begin position="97"/>
        <end position="98"/>
    </location>
    <ligand>
        <name>FAD</name>
        <dbReference type="ChEBI" id="CHEBI:57692"/>
    </ligand>
</feature>
<dbReference type="GO" id="GO:0022904">
    <property type="term" value="P:respiratory electron transport chain"/>
    <property type="evidence" value="ECO:0007669"/>
    <property type="project" value="InterPro"/>
</dbReference>
<dbReference type="Proteomes" id="UP000050898">
    <property type="component" value="Unassembled WGS sequence"/>
</dbReference>
<dbReference type="Gene3D" id="3.30.70.610">
    <property type="entry name" value="D-lactate dehydrogenase, cap domain, subdomain 1"/>
    <property type="match status" value="2"/>
</dbReference>
<comment type="caution">
    <text evidence="8">The sequence shown here is derived from an EMBL/GenBank/DDBJ whole genome shotgun (WGS) entry which is preliminary data.</text>
</comment>
<keyword evidence="5" id="KW-0472">Membrane</keyword>
<evidence type="ECO:0000256" key="4">
    <source>
        <dbReference type="ARBA" id="ARBA00023002"/>
    </source>
</evidence>
<dbReference type="Pfam" id="PF01565">
    <property type="entry name" value="FAD_binding_4"/>
    <property type="match status" value="1"/>
</dbReference>
<dbReference type="GO" id="GO:0102029">
    <property type="term" value="F:D-lactate dehydrogenase (quinone) activity"/>
    <property type="evidence" value="ECO:0007669"/>
    <property type="project" value="UniProtKB-EC"/>
</dbReference>
<dbReference type="InterPro" id="IPR012256">
    <property type="entry name" value="D_lactate_DH"/>
</dbReference>
<protein>
    <recommendedName>
        <fullName evidence="5">Quinone-dependent D-lactate dehydrogenase</fullName>
        <ecNumber evidence="5">1.1.5.12</ecNumber>
    </recommendedName>
    <alternativeName>
        <fullName evidence="5">D-lactate dehydrogenase</fullName>
        <shortName evidence="5">D-LDH</shortName>
    </alternativeName>
</protein>
<evidence type="ECO:0000256" key="6">
    <source>
        <dbReference type="PIRSR" id="PIRSR000101-1"/>
    </source>
</evidence>
<feature type="domain" description="FAD-binding PCMH-type" evidence="7">
    <location>
        <begin position="55"/>
        <end position="225"/>
    </location>
</feature>
<dbReference type="InterPro" id="IPR016172">
    <property type="entry name" value="D-lactate_DH_C-sub1"/>
</dbReference>
<comment type="similarity">
    <text evidence="5">Belongs to the quinone-dependent D-lactate dehydrogenase family.</text>
</comment>
<dbReference type="Gene3D" id="3.30.465.10">
    <property type="match status" value="1"/>
</dbReference>
<dbReference type="InterPro" id="IPR016169">
    <property type="entry name" value="FAD-bd_PCMH_sub2"/>
</dbReference>
<dbReference type="GO" id="GO:0048038">
    <property type="term" value="F:quinone binding"/>
    <property type="evidence" value="ECO:0007669"/>
    <property type="project" value="UniProtKB-KW"/>
</dbReference>
<sequence length="582" mass="66504">MFFTQILKYRYLVQILFDKGEKMSTVEELNAVVGKKHVITNKAKSLRFRKGYRSGKGDALAVVFPANLVELWQVLKILHRHDIIIIMQASNTSLTEGSIPADGYDREVAVVSGHRIKDLQLINHGKQVLAFPGTTLFKLENALKPINREPHSVIGSSTLGASVVGGVSNNSGGALIRRGPAYTELSLYARIDENDELHLVNHLGVDLGTTPEEILTNLERRNFDVDNVKKAEHYGHIPNYQARVRDVEADTPARYNADPHQLYEVSGSAGKVATFAVRLDTFPKDGESQVFYIGTNHPSVLEDLRRHIMKNFENLPVSGEYMHSEAYTLAKKYGKDSLIVIDRLGTDFLPYLFSLKATAERILGHFHFIKPYLPDRVLQKLGMLFPNQLPKRLEEFHEKYEHYLILKMEGAGIQEAREYLKDYFQTAEGDYFEATPKETKRAELHRYVTAGIAIRYQEVFQDTITDILPIDVALRRNEYDWFEKLPKEIEDKIEHKLYYGHFLDHVMHQDYILKSGVDPHELKEEMLKLLDKRGAIYPAEHNVGHLYKAAPALVAHYKRNDPTNSFNPGVGKTTTHKYWGEY</sequence>
<dbReference type="InterPro" id="IPR016173">
    <property type="entry name" value="D-lactate_DH_C-sub2"/>
</dbReference>
<dbReference type="HAMAP" id="MF_02092">
    <property type="entry name" value="DLDH_Dld"/>
    <property type="match status" value="1"/>
</dbReference>
<evidence type="ECO:0000313" key="8">
    <source>
        <dbReference type="EMBL" id="KRN10585.1"/>
    </source>
</evidence>
<dbReference type="GO" id="GO:0006089">
    <property type="term" value="P:lactate metabolic process"/>
    <property type="evidence" value="ECO:0007669"/>
    <property type="project" value="UniProtKB-UniRule"/>
</dbReference>
<dbReference type="EMBL" id="AYYH01000008">
    <property type="protein sequence ID" value="KRN10585.1"/>
    <property type="molecule type" value="Genomic_DNA"/>
</dbReference>
<evidence type="ECO:0000256" key="3">
    <source>
        <dbReference type="ARBA" id="ARBA00022827"/>
    </source>
</evidence>
<feature type="binding site" evidence="6">
    <location>
        <position position="269"/>
    </location>
    <ligand>
        <name>FAD</name>
        <dbReference type="ChEBI" id="CHEBI:57692"/>
    </ligand>
</feature>
<keyword evidence="9" id="KW-1185">Reference proteome</keyword>
<proteinExistence type="inferred from homology"/>
<dbReference type="InterPro" id="IPR051264">
    <property type="entry name" value="FAD-oxidored/transferase_4"/>
</dbReference>
<evidence type="ECO:0000313" key="9">
    <source>
        <dbReference type="Proteomes" id="UP000050898"/>
    </source>
</evidence>
<dbReference type="SUPFAM" id="SSF56176">
    <property type="entry name" value="FAD-binding/transporter-associated domain-like"/>
    <property type="match status" value="1"/>
</dbReference>
<dbReference type="GO" id="GO:0004458">
    <property type="term" value="F:D-lactate dehydrogenase (cytochrome) activity"/>
    <property type="evidence" value="ECO:0007669"/>
    <property type="project" value="UniProtKB-UniRule"/>
</dbReference>
<feature type="binding site" evidence="5 6">
    <location>
        <position position="155"/>
    </location>
    <ligand>
        <name>FAD</name>
        <dbReference type="ChEBI" id="CHEBI:57692"/>
    </ligand>
</feature>
<dbReference type="InterPro" id="IPR016164">
    <property type="entry name" value="FAD-linked_Oxase-like_C"/>
</dbReference>
<name>A0A0R2E2L9_9LACO</name>
<dbReference type="AlphaFoldDB" id="A0A0R2E2L9"/>
<comment type="subcellular location">
    <subcellularLocation>
        <location evidence="5">Cell membrane</location>
        <topology evidence="5">Peripheral membrane protein</topology>
        <orientation evidence="5">Cytoplasmic side</orientation>
    </subcellularLocation>
</comment>
<dbReference type="PIRSF" id="PIRSF000101">
    <property type="entry name" value="D-lactate_dh"/>
    <property type="match status" value="1"/>
</dbReference>
<organism evidence="8 9">
    <name type="scientific">Liquorilactobacillus mali KCTC 3596 = DSM 20444</name>
    <dbReference type="NCBI Taxonomy" id="1046596"/>
    <lineage>
        <taxon>Bacteria</taxon>
        <taxon>Bacillati</taxon>
        <taxon>Bacillota</taxon>
        <taxon>Bacilli</taxon>
        <taxon>Lactobacillales</taxon>
        <taxon>Lactobacillaceae</taxon>
        <taxon>Liquorilactobacillus</taxon>
    </lineage>
</organism>
<dbReference type="InterPro" id="IPR036318">
    <property type="entry name" value="FAD-bd_PCMH-like_sf"/>
</dbReference>
<dbReference type="InterPro" id="IPR006094">
    <property type="entry name" value="Oxid_FAD_bind_N"/>
</dbReference>
<feature type="binding site" evidence="5">
    <location>
        <begin position="89"/>
        <end position="93"/>
    </location>
    <ligand>
        <name>FAD</name>
        <dbReference type="ChEBI" id="CHEBI:57692"/>
    </ligand>
</feature>
<keyword evidence="2 5" id="KW-0285">Flavoprotein</keyword>
<dbReference type="Gene3D" id="3.30.1370.20">
    <property type="entry name" value="D-lactate dehydrogenase, cap domain, subdomain 2"/>
    <property type="match status" value="1"/>
</dbReference>
<dbReference type="PANTHER" id="PTHR43716:SF1">
    <property type="entry name" value="D-2-HYDROXYGLUTARATE DEHYDROGENASE, MITOCHONDRIAL"/>
    <property type="match status" value="1"/>
</dbReference>
<feature type="binding site" evidence="5 6">
    <location>
        <position position="162"/>
    </location>
    <ligand>
        <name>FAD</name>
        <dbReference type="ChEBI" id="CHEBI:57692"/>
    </ligand>
</feature>
<keyword evidence="5" id="KW-0874">Quinone</keyword>
<feature type="binding site" evidence="5 6">
    <location>
        <position position="172"/>
    </location>
    <ligand>
        <name>FAD</name>
        <dbReference type="ChEBI" id="CHEBI:57692"/>
    </ligand>
</feature>
<keyword evidence="5" id="KW-1003">Cell membrane</keyword>
<evidence type="ECO:0000259" key="7">
    <source>
        <dbReference type="PROSITE" id="PS51387"/>
    </source>
</evidence>
<dbReference type="Pfam" id="PF09330">
    <property type="entry name" value="Lact-deh-memb"/>
    <property type="match status" value="1"/>
</dbReference>
<dbReference type="GO" id="GO:0031234">
    <property type="term" value="C:extrinsic component of cytoplasmic side of plasma membrane"/>
    <property type="evidence" value="ECO:0007669"/>
    <property type="project" value="UniProtKB-UniRule"/>
</dbReference>
<comment type="cofactor">
    <cofactor evidence="1 5 6">
        <name>FAD</name>
        <dbReference type="ChEBI" id="CHEBI:57692"/>
    </cofactor>
</comment>
<dbReference type="PROSITE" id="PS51387">
    <property type="entry name" value="FAD_PCMH"/>
    <property type="match status" value="1"/>
</dbReference>
<comment type="function">
    <text evidence="5">Catalyzes the oxidation of D-lactate to pyruvate.</text>
</comment>
<reference evidence="8 9" key="1">
    <citation type="journal article" date="2015" name="Genome Announc.">
        <title>Expanding the biotechnology potential of lactobacilli through comparative genomics of 213 strains and associated genera.</title>
        <authorList>
            <person name="Sun Z."/>
            <person name="Harris H.M."/>
            <person name="McCann A."/>
            <person name="Guo C."/>
            <person name="Argimon S."/>
            <person name="Zhang W."/>
            <person name="Yang X."/>
            <person name="Jeffery I.B."/>
            <person name="Cooney J.C."/>
            <person name="Kagawa T.F."/>
            <person name="Liu W."/>
            <person name="Song Y."/>
            <person name="Salvetti E."/>
            <person name="Wrobel A."/>
            <person name="Rasinkangas P."/>
            <person name="Parkhill J."/>
            <person name="Rea M.C."/>
            <person name="O'Sullivan O."/>
            <person name="Ritari J."/>
            <person name="Douillard F.P."/>
            <person name="Paul Ross R."/>
            <person name="Yang R."/>
            <person name="Briner A.E."/>
            <person name="Felis G.E."/>
            <person name="de Vos W.M."/>
            <person name="Barrangou R."/>
            <person name="Klaenhammer T.R."/>
            <person name="Caufield P.W."/>
            <person name="Cui Y."/>
            <person name="Zhang H."/>
            <person name="O'Toole P.W."/>
        </authorList>
    </citation>
    <scope>NUCLEOTIDE SEQUENCE [LARGE SCALE GENOMIC DNA]</scope>
    <source>
        <strain evidence="8 9">DSM 20444</strain>
    </source>
</reference>
<dbReference type="InterPro" id="IPR016167">
    <property type="entry name" value="FAD-bd_PCMH_sub1"/>
</dbReference>
<evidence type="ECO:0000256" key="1">
    <source>
        <dbReference type="ARBA" id="ARBA00001974"/>
    </source>
</evidence>
<evidence type="ECO:0000256" key="5">
    <source>
        <dbReference type="HAMAP-Rule" id="MF_02092"/>
    </source>
</evidence>
<comment type="catalytic activity">
    <reaction evidence="5">
        <text>(R)-lactate + a quinone = a quinol + pyruvate</text>
        <dbReference type="Rhea" id="RHEA:51468"/>
        <dbReference type="ChEBI" id="CHEBI:15361"/>
        <dbReference type="ChEBI" id="CHEBI:16004"/>
        <dbReference type="ChEBI" id="CHEBI:24646"/>
        <dbReference type="ChEBI" id="CHEBI:132124"/>
        <dbReference type="EC" id="1.1.5.12"/>
    </reaction>
</comment>
<dbReference type="NCBIfam" id="NF008387">
    <property type="entry name" value="PRK11183.1"/>
    <property type="match status" value="1"/>
</dbReference>
<dbReference type="InterPro" id="IPR016166">
    <property type="entry name" value="FAD-bd_PCMH"/>
</dbReference>
<accession>A0A0R2E2L9</accession>
<dbReference type="PATRIC" id="fig|1046596.6.peg.2456"/>
<dbReference type="Gene3D" id="3.30.43.10">
    <property type="entry name" value="Uridine Diphospho-n-acetylenolpyruvylglucosamine Reductase, domain 2"/>
    <property type="match status" value="1"/>
</dbReference>
<gene>
    <name evidence="5" type="primary">dld</name>
    <name evidence="8" type="ORF">FD00_GL002334</name>
</gene>
<keyword evidence="3 5" id="KW-0274">FAD</keyword>
<dbReference type="GO" id="GO:0055085">
    <property type="term" value="P:transmembrane transport"/>
    <property type="evidence" value="ECO:0007669"/>
    <property type="project" value="InterPro"/>
</dbReference>
<dbReference type="PANTHER" id="PTHR43716">
    <property type="entry name" value="D-2-HYDROXYGLUTARATE DEHYDROGENASE, MITOCHONDRIAL"/>
    <property type="match status" value="1"/>
</dbReference>
<comment type="caution">
    <text evidence="5">Lacks conserved residue(s) required for the propagation of feature annotation.</text>
</comment>
<dbReference type="InterPro" id="IPR015409">
    <property type="entry name" value="Lactate_DH_C"/>
</dbReference>
<dbReference type="EC" id="1.1.5.12" evidence="5"/>